<proteinExistence type="predicted"/>
<evidence type="ECO:0000313" key="3">
    <source>
        <dbReference type="EMBL" id="GAA5052080.1"/>
    </source>
</evidence>
<dbReference type="SUPFAM" id="SSF51735">
    <property type="entry name" value="NAD(P)-binding Rossmann-fold domains"/>
    <property type="match status" value="1"/>
</dbReference>
<dbReference type="InterPro" id="IPR013328">
    <property type="entry name" value="6PGD_dom2"/>
</dbReference>
<organism evidence="3 4">
    <name type="scientific">Nocardia callitridis</name>
    <dbReference type="NCBI Taxonomy" id="648753"/>
    <lineage>
        <taxon>Bacteria</taxon>
        <taxon>Bacillati</taxon>
        <taxon>Actinomycetota</taxon>
        <taxon>Actinomycetes</taxon>
        <taxon>Mycobacteriales</taxon>
        <taxon>Nocardiaceae</taxon>
        <taxon>Nocardia</taxon>
    </lineage>
</organism>
<dbReference type="Pfam" id="PF03446">
    <property type="entry name" value="NAD_binding_2"/>
    <property type="match status" value="1"/>
</dbReference>
<accession>A0ABP9KA69</accession>
<dbReference type="SUPFAM" id="SSF48179">
    <property type="entry name" value="6-phosphogluconate dehydrogenase C-terminal domain-like"/>
    <property type="match status" value="1"/>
</dbReference>
<comment type="caution">
    <text evidence="3">The sequence shown here is derived from an EMBL/GenBank/DDBJ whole genome shotgun (WGS) entry which is preliminary data.</text>
</comment>
<feature type="domain" description="3-hydroxyisobutyrate dehydrogenase-like NAD-binding" evidence="2">
    <location>
        <begin position="114"/>
        <end position="203"/>
    </location>
</feature>
<dbReference type="InterPro" id="IPR008927">
    <property type="entry name" value="6-PGluconate_DH-like_C_sf"/>
</dbReference>
<dbReference type="PANTHER" id="PTHR43060">
    <property type="entry name" value="3-HYDROXYISOBUTYRATE DEHYDROGENASE-LIKE 1, MITOCHONDRIAL-RELATED"/>
    <property type="match status" value="1"/>
</dbReference>
<dbReference type="PANTHER" id="PTHR43060:SF15">
    <property type="entry name" value="3-HYDROXYISOBUTYRATE DEHYDROGENASE-LIKE 1, MITOCHONDRIAL-RELATED"/>
    <property type="match status" value="1"/>
</dbReference>
<sequence length="219" mass="22118">MAEVGVDADLVIVCVFTDEQVRAVCLDGELLARMPAGSTLVVHTTASPATAEAVATRAAVRGIGVLDAAISGGPHDIAAGQLTLYVGGDKDTFDRTRPALAAYGDPILHVGAIGAGLRTKLVNNALFAAQLGLLADAVALAAHLGITEHALLEALSHGSSGGRVIDRVAARGSLTEFTTAVGGFLDKDVAVVERTAAELGGDLGALGTAIRARRGVEHA</sequence>
<evidence type="ECO:0000313" key="4">
    <source>
        <dbReference type="Proteomes" id="UP001500603"/>
    </source>
</evidence>
<feature type="domain" description="6-phosphogluconate dehydrogenase NADP-binding" evidence="1">
    <location>
        <begin position="4"/>
        <end position="111"/>
    </location>
</feature>
<keyword evidence="4" id="KW-1185">Reference proteome</keyword>
<name>A0ABP9KA69_9NOCA</name>
<dbReference type="Proteomes" id="UP001500603">
    <property type="component" value="Unassembled WGS sequence"/>
</dbReference>
<dbReference type="InterPro" id="IPR029154">
    <property type="entry name" value="HIBADH-like_NADP-bd"/>
</dbReference>
<reference evidence="4" key="1">
    <citation type="journal article" date="2019" name="Int. J. Syst. Evol. Microbiol.">
        <title>The Global Catalogue of Microorganisms (GCM) 10K type strain sequencing project: providing services to taxonomists for standard genome sequencing and annotation.</title>
        <authorList>
            <consortium name="The Broad Institute Genomics Platform"/>
            <consortium name="The Broad Institute Genome Sequencing Center for Infectious Disease"/>
            <person name="Wu L."/>
            <person name="Ma J."/>
        </authorList>
    </citation>
    <scope>NUCLEOTIDE SEQUENCE [LARGE SCALE GENOMIC DNA]</scope>
    <source>
        <strain evidence="4">JCM 18298</strain>
    </source>
</reference>
<dbReference type="InterPro" id="IPR036291">
    <property type="entry name" value="NAD(P)-bd_dom_sf"/>
</dbReference>
<dbReference type="EMBL" id="BAABJM010000002">
    <property type="protein sequence ID" value="GAA5052080.1"/>
    <property type="molecule type" value="Genomic_DNA"/>
</dbReference>
<dbReference type="Pfam" id="PF14833">
    <property type="entry name" value="NAD_binding_11"/>
    <property type="match status" value="1"/>
</dbReference>
<dbReference type="Gene3D" id="3.40.50.720">
    <property type="entry name" value="NAD(P)-binding Rossmann-like Domain"/>
    <property type="match status" value="1"/>
</dbReference>
<gene>
    <name evidence="3" type="ORF">GCM10023318_24250</name>
</gene>
<protein>
    <submittedName>
        <fullName evidence="3">NAD(P)-dependent oxidoreductase</fullName>
    </submittedName>
</protein>
<evidence type="ECO:0000259" key="1">
    <source>
        <dbReference type="Pfam" id="PF03446"/>
    </source>
</evidence>
<dbReference type="InterPro" id="IPR006115">
    <property type="entry name" value="6PGDH_NADP-bd"/>
</dbReference>
<dbReference type="Gene3D" id="1.10.1040.10">
    <property type="entry name" value="N-(1-d-carboxylethyl)-l-norvaline Dehydrogenase, domain 2"/>
    <property type="match status" value="1"/>
</dbReference>
<evidence type="ECO:0000259" key="2">
    <source>
        <dbReference type="Pfam" id="PF14833"/>
    </source>
</evidence>